<comment type="similarity">
    <text evidence="1">Belongs to the RelE toxin family.</text>
</comment>
<dbReference type="Pfam" id="PF05016">
    <property type="entry name" value="ParE_toxin"/>
    <property type="match status" value="1"/>
</dbReference>
<dbReference type="Gene3D" id="3.30.2310.20">
    <property type="entry name" value="RelE-like"/>
    <property type="match status" value="1"/>
</dbReference>
<organism evidence="3 4">
    <name type="scientific">Orrella daihaiensis</name>
    <dbReference type="NCBI Taxonomy" id="2782176"/>
    <lineage>
        <taxon>Bacteria</taxon>
        <taxon>Pseudomonadati</taxon>
        <taxon>Pseudomonadota</taxon>
        <taxon>Betaproteobacteria</taxon>
        <taxon>Burkholderiales</taxon>
        <taxon>Alcaligenaceae</taxon>
        <taxon>Orrella</taxon>
    </lineage>
</organism>
<dbReference type="PANTHER" id="PTHR33755:SF7">
    <property type="entry name" value="TOXIN MODULE OF TOXIN-ANTITOXIN SYSTEM RELE_STBE FAMILY"/>
    <property type="match status" value="1"/>
</dbReference>
<protein>
    <submittedName>
        <fullName evidence="3">Type II toxin-antitoxin system RelE/ParE family toxin</fullName>
    </submittedName>
</protein>
<evidence type="ECO:0000256" key="2">
    <source>
        <dbReference type="ARBA" id="ARBA00022649"/>
    </source>
</evidence>
<dbReference type="Proteomes" id="UP000831607">
    <property type="component" value="Chromosome"/>
</dbReference>
<sequence length="96" mass="10896">MIRLIWTPAATQDLVCLHAFLKQKNPDAAKKAIAAIRAGVRFLEGHPAIGRRVEGMQEQFREWFIDFGGSGYVALYRTEHELTTLLAIRHQKEAGY</sequence>
<keyword evidence="4" id="KW-1185">Reference proteome</keyword>
<gene>
    <name evidence="3" type="ORF">DHf2319_01775</name>
</gene>
<dbReference type="PANTHER" id="PTHR33755">
    <property type="entry name" value="TOXIN PARE1-RELATED"/>
    <property type="match status" value="1"/>
</dbReference>
<dbReference type="RefSeq" id="WP_256462166.1">
    <property type="nucleotide sequence ID" value="NZ_CP063982.1"/>
</dbReference>
<dbReference type="InterPro" id="IPR051803">
    <property type="entry name" value="TA_system_RelE-like_toxin"/>
</dbReference>
<dbReference type="EMBL" id="CP063982">
    <property type="protein sequence ID" value="UOD50690.1"/>
    <property type="molecule type" value="Genomic_DNA"/>
</dbReference>
<keyword evidence="2" id="KW-1277">Toxin-antitoxin system</keyword>
<dbReference type="InterPro" id="IPR007712">
    <property type="entry name" value="RelE/ParE_toxin"/>
</dbReference>
<evidence type="ECO:0000256" key="1">
    <source>
        <dbReference type="ARBA" id="ARBA00006226"/>
    </source>
</evidence>
<evidence type="ECO:0000313" key="4">
    <source>
        <dbReference type="Proteomes" id="UP000831607"/>
    </source>
</evidence>
<name>A0ABY4AMS9_9BURK</name>
<accession>A0ABY4AMS9</accession>
<reference evidence="3 4" key="1">
    <citation type="submission" date="2020-11" db="EMBL/GenBank/DDBJ databases">
        <title>Algicoccus daihaiensis sp.nov., isolated from Daihai Lake in Inner Mongolia.</title>
        <authorList>
            <person name="Kai J."/>
        </authorList>
    </citation>
    <scope>NUCLEOTIDE SEQUENCE [LARGE SCALE GENOMIC DNA]</scope>
    <source>
        <strain evidence="4">f23</strain>
    </source>
</reference>
<dbReference type="InterPro" id="IPR035093">
    <property type="entry name" value="RelE/ParE_toxin_dom_sf"/>
</dbReference>
<proteinExistence type="inferred from homology"/>
<evidence type="ECO:0000313" key="3">
    <source>
        <dbReference type="EMBL" id="UOD50690.1"/>
    </source>
</evidence>